<accession>A0A8H7D1W8</accession>
<comment type="caution">
    <text evidence="2">The sequence shown here is derived from an EMBL/GenBank/DDBJ whole genome shotgun (WGS) entry which is preliminary data.</text>
</comment>
<reference evidence="2" key="1">
    <citation type="submission" date="2020-05" db="EMBL/GenBank/DDBJ databases">
        <title>Mycena genomes resolve the evolution of fungal bioluminescence.</title>
        <authorList>
            <person name="Tsai I.J."/>
        </authorList>
    </citation>
    <scope>NUCLEOTIDE SEQUENCE</scope>
    <source>
        <strain evidence="2">CCC161011</strain>
    </source>
</reference>
<feature type="region of interest" description="Disordered" evidence="1">
    <location>
        <begin position="325"/>
        <end position="373"/>
    </location>
</feature>
<organism evidence="2 3">
    <name type="scientific">Mycena venus</name>
    <dbReference type="NCBI Taxonomy" id="2733690"/>
    <lineage>
        <taxon>Eukaryota</taxon>
        <taxon>Fungi</taxon>
        <taxon>Dikarya</taxon>
        <taxon>Basidiomycota</taxon>
        <taxon>Agaricomycotina</taxon>
        <taxon>Agaricomycetes</taxon>
        <taxon>Agaricomycetidae</taxon>
        <taxon>Agaricales</taxon>
        <taxon>Marasmiineae</taxon>
        <taxon>Mycenaceae</taxon>
        <taxon>Mycena</taxon>
    </lineage>
</organism>
<feature type="compositionally biased region" description="Polar residues" evidence="1">
    <location>
        <begin position="342"/>
        <end position="351"/>
    </location>
</feature>
<dbReference type="OrthoDB" id="10679944at2759"/>
<dbReference type="AlphaFoldDB" id="A0A8H7D1W8"/>
<evidence type="ECO:0000313" key="2">
    <source>
        <dbReference type="EMBL" id="KAF7356051.1"/>
    </source>
</evidence>
<evidence type="ECO:0000313" key="3">
    <source>
        <dbReference type="Proteomes" id="UP000620124"/>
    </source>
</evidence>
<protein>
    <submittedName>
        <fullName evidence="2">Uncharacterized protein</fullName>
    </submittedName>
</protein>
<dbReference type="Proteomes" id="UP000620124">
    <property type="component" value="Unassembled WGS sequence"/>
</dbReference>
<name>A0A8H7D1W8_9AGAR</name>
<feature type="compositionally biased region" description="Low complexity" evidence="1">
    <location>
        <begin position="363"/>
        <end position="373"/>
    </location>
</feature>
<proteinExistence type="predicted"/>
<dbReference type="EMBL" id="JACAZI010000007">
    <property type="protein sequence ID" value="KAF7356051.1"/>
    <property type="molecule type" value="Genomic_DNA"/>
</dbReference>
<gene>
    <name evidence="2" type="ORF">MVEN_00934900</name>
</gene>
<evidence type="ECO:0000256" key="1">
    <source>
        <dbReference type="SAM" id="MobiDB-lite"/>
    </source>
</evidence>
<sequence>MPSDRNLFLTSSSQRSATIAINSISTQSALPSTAVNTFAILPDSPPQSTSYPLAPSESVAELMRSAIDSIPLVHDAQKLSSLARTVPFFDPAVGFLFQIIKSYTEIKTTNYKRDALLAWVMGITQDLCATIDEMEETKHGDLILCLEPDVKRLARLLGETSKFVAEYDRRGAVRRITARHQLAGRLSALQQEIDSFGPRFRASMITVIKSDFNAQDISLSVEDCRLWEAFRNRLIKHEVQAVLQIETDQFIVRPEDNHKQLVSKGNWEEWISSPGSDSHFQLRRVVLCTIQNACLCYPRPPNYKDSLQCETCQMQCVEESDELLDPLGPQRLPSNDRRDSTESITPVSSISWPEERTARKIQSSTPTPLSLPTSTMFLPTTPPSPGPPFEMPPASSLCDKSLSICSFWSHCCRRDIIGVIGTAYSNHNCSISWVHQR</sequence>
<keyword evidence="3" id="KW-1185">Reference proteome</keyword>